<evidence type="ECO:0000313" key="6">
    <source>
        <dbReference type="EMBL" id="KAG8431423.1"/>
    </source>
</evidence>
<dbReference type="PRINTS" id="PR00704">
    <property type="entry name" value="CALPAIN"/>
</dbReference>
<evidence type="ECO:0000313" key="7">
    <source>
        <dbReference type="Proteomes" id="UP000812440"/>
    </source>
</evidence>
<dbReference type="OrthoDB" id="424753at2759"/>
<dbReference type="InterPro" id="IPR022682">
    <property type="entry name" value="Calpain_domain_III"/>
</dbReference>
<dbReference type="Gene3D" id="2.60.120.380">
    <property type="match status" value="1"/>
</dbReference>
<feature type="active site" evidence="2">
    <location>
        <position position="102"/>
    </location>
</feature>
<dbReference type="AlphaFoldDB" id="A0A8T2IHW1"/>
<dbReference type="SMART" id="SM00230">
    <property type="entry name" value="CysPc"/>
    <property type="match status" value="1"/>
</dbReference>
<feature type="compositionally biased region" description="Polar residues" evidence="4">
    <location>
        <begin position="340"/>
        <end position="354"/>
    </location>
</feature>
<feature type="non-terminal residue" evidence="6">
    <location>
        <position position="360"/>
    </location>
</feature>
<proteinExistence type="inferred from homology"/>
<dbReference type="PROSITE" id="PS50203">
    <property type="entry name" value="CALPAIN_CAT"/>
    <property type="match status" value="1"/>
</dbReference>
<evidence type="ECO:0000259" key="5">
    <source>
        <dbReference type="PROSITE" id="PS50203"/>
    </source>
</evidence>
<dbReference type="FunFam" id="3.90.70.10:FF:000054">
    <property type="entry name" value="Calpain 14"/>
    <property type="match status" value="1"/>
</dbReference>
<comment type="similarity">
    <text evidence="1">Belongs to the peptidase C2 family.</text>
</comment>
<sequence>LRGSYQNLHWGFISESLVDFTGGVQMDFDLTKPPPDLRDIVVAAVTSGSLMGCTTPGGKQPGNSVLKNGLVQGHAYTVTDATQICCNLDNKQRMEDIIQVWNPWGNGEWNGPWSDSSREWGGVSPEVQHKLNVQKNDGEFWISCQDFLQNFNSASICNHTPAYLDFENPKRAWQTVAFFNRWVKGSTAGGYSPIEDLWRNPQYVITVPEMEGTKRGYNLTVALMQHHHNENMYRNRWMGIGFALCRVVNGASQQTYSSQQVTDTSNSGIESSREVTRSFKAPPGTYVIIPFTESKGQESEFLLRIFLKTNEIDKFQDKKSLPGEEREMFYSSDPRLRYQDGQSEFTDQTESYFSRDTGLR</sequence>
<evidence type="ECO:0000256" key="3">
    <source>
        <dbReference type="PROSITE-ProRule" id="PRU00239"/>
    </source>
</evidence>
<dbReference type="GO" id="GO:0006508">
    <property type="term" value="P:proteolysis"/>
    <property type="evidence" value="ECO:0007669"/>
    <property type="project" value="InterPro"/>
</dbReference>
<feature type="compositionally biased region" description="Basic and acidic residues" evidence="4">
    <location>
        <begin position="323"/>
        <end position="338"/>
    </location>
</feature>
<dbReference type="InterPro" id="IPR022684">
    <property type="entry name" value="Calpain_cysteine_protease"/>
</dbReference>
<organism evidence="6 7">
    <name type="scientific">Hymenochirus boettgeri</name>
    <name type="common">Congo dwarf clawed frog</name>
    <dbReference type="NCBI Taxonomy" id="247094"/>
    <lineage>
        <taxon>Eukaryota</taxon>
        <taxon>Metazoa</taxon>
        <taxon>Chordata</taxon>
        <taxon>Craniata</taxon>
        <taxon>Vertebrata</taxon>
        <taxon>Euteleostomi</taxon>
        <taxon>Amphibia</taxon>
        <taxon>Batrachia</taxon>
        <taxon>Anura</taxon>
        <taxon>Pipoidea</taxon>
        <taxon>Pipidae</taxon>
        <taxon>Pipinae</taxon>
        <taxon>Hymenochirus</taxon>
    </lineage>
</organism>
<name>A0A8T2IHW1_9PIPI</name>
<keyword evidence="7" id="KW-1185">Reference proteome</keyword>
<accession>A0A8T2IHW1</accession>
<dbReference type="SUPFAM" id="SSF54001">
    <property type="entry name" value="Cysteine proteinases"/>
    <property type="match status" value="1"/>
</dbReference>
<comment type="caution">
    <text evidence="6">The sequence shown here is derived from an EMBL/GenBank/DDBJ whole genome shotgun (WGS) entry which is preliminary data.</text>
</comment>
<evidence type="ECO:0000256" key="2">
    <source>
        <dbReference type="PIRSR" id="PIRSR622684-1"/>
    </source>
</evidence>
<evidence type="ECO:0000256" key="4">
    <source>
        <dbReference type="SAM" id="MobiDB-lite"/>
    </source>
</evidence>
<feature type="active site" evidence="2">
    <location>
        <position position="74"/>
    </location>
</feature>
<dbReference type="EMBL" id="JAACNH010000207">
    <property type="protein sequence ID" value="KAG8431423.1"/>
    <property type="molecule type" value="Genomic_DNA"/>
</dbReference>
<dbReference type="InterPro" id="IPR038765">
    <property type="entry name" value="Papain-like_cys_pep_sf"/>
</dbReference>
<dbReference type="Proteomes" id="UP000812440">
    <property type="component" value="Unassembled WGS sequence"/>
</dbReference>
<dbReference type="Pfam" id="PF00648">
    <property type="entry name" value="Peptidase_C2"/>
    <property type="match status" value="1"/>
</dbReference>
<dbReference type="PANTHER" id="PTHR10183:SF333">
    <property type="entry name" value="CALPAIN-13"/>
    <property type="match status" value="1"/>
</dbReference>
<dbReference type="Gene3D" id="3.90.70.10">
    <property type="entry name" value="Cysteine proteinases"/>
    <property type="match status" value="1"/>
</dbReference>
<dbReference type="InterPro" id="IPR022683">
    <property type="entry name" value="Calpain_III"/>
</dbReference>
<gene>
    <name evidence="6" type="ORF">GDO86_018810</name>
</gene>
<dbReference type="Pfam" id="PF01067">
    <property type="entry name" value="Calpain_III"/>
    <property type="match status" value="1"/>
</dbReference>
<dbReference type="InterPro" id="IPR036213">
    <property type="entry name" value="Calpain_III_sf"/>
</dbReference>
<dbReference type="SUPFAM" id="SSF49758">
    <property type="entry name" value="Calpain large subunit, middle domain (domain III)"/>
    <property type="match status" value="1"/>
</dbReference>
<dbReference type="InterPro" id="IPR001300">
    <property type="entry name" value="Peptidase_C2_calpain_cat"/>
</dbReference>
<reference evidence="6" key="1">
    <citation type="thesis" date="2020" institute="ProQuest LLC" country="789 East Eisenhower Parkway, Ann Arbor, MI, USA">
        <title>Comparative Genomics and Chromosome Evolution.</title>
        <authorList>
            <person name="Mudd A.B."/>
        </authorList>
    </citation>
    <scope>NUCLEOTIDE SEQUENCE</scope>
    <source>
        <strain evidence="6">Female2</strain>
        <tissue evidence="6">Blood</tissue>
    </source>
</reference>
<protein>
    <recommendedName>
        <fullName evidence="5">Calpain catalytic domain-containing protein</fullName>
    </recommendedName>
</protein>
<comment type="caution">
    <text evidence="3">Lacks conserved residue(s) required for the propagation of feature annotation.</text>
</comment>
<feature type="region of interest" description="Disordered" evidence="4">
    <location>
        <begin position="323"/>
        <end position="360"/>
    </location>
</feature>
<dbReference type="PANTHER" id="PTHR10183">
    <property type="entry name" value="CALPAIN"/>
    <property type="match status" value="1"/>
</dbReference>
<dbReference type="GO" id="GO:0004198">
    <property type="term" value="F:calcium-dependent cysteine-type endopeptidase activity"/>
    <property type="evidence" value="ECO:0007669"/>
    <property type="project" value="InterPro"/>
</dbReference>
<evidence type="ECO:0000256" key="1">
    <source>
        <dbReference type="ARBA" id="ARBA00007623"/>
    </source>
</evidence>
<feature type="domain" description="Calpain catalytic" evidence="5">
    <location>
        <begin position="1"/>
        <end position="160"/>
    </location>
</feature>
<dbReference type="GO" id="GO:0005737">
    <property type="term" value="C:cytoplasm"/>
    <property type="evidence" value="ECO:0007669"/>
    <property type="project" value="TreeGrafter"/>
</dbReference>
<dbReference type="SMART" id="SM00720">
    <property type="entry name" value="calpain_III"/>
    <property type="match status" value="1"/>
</dbReference>